<comment type="similarity">
    <text evidence="1">Belongs to the universal stress protein A family.</text>
</comment>
<dbReference type="Pfam" id="PF00582">
    <property type="entry name" value="Usp"/>
    <property type="match status" value="1"/>
</dbReference>
<dbReference type="RefSeq" id="WP_218258711.1">
    <property type="nucleotide sequence ID" value="NZ_CP077713.1"/>
</dbReference>
<evidence type="ECO:0000256" key="1">
    <source>
        <dbReference type="ARBA" id="ARBA00008791"/>
    </source>
</evidence>
<name>A0A8F5GXL8_9CREN</name>
<accession>A0A8F5GXL8</accession>
<evidence type="ECO:0000259" key="2">
    <source>
        <dbReference type="Pfam" id="PF00582"/>
    </source>
</evidence>
<evidence type="ECO:0000313" key="5">
    <source>
        <dbReference type="Proteomes" id="UP000693941"/>
    </source>
</evidence>
<dbReference type="PANTHER" id="PTHR46268:SF25">
    <property type="entry name" value="USPA DOMAIN PROTEIN"/>
    <property type="match status" value="1"/>
</dbReference>
<protein>
    <submittedName>
        <fullName evidence="4">UspA stress protein-like protein</fullName>
    </submittedName>
</protein>
<dbReference type="Proteomes" id="UP000694036">
    <property type="component" value="Chromosome"/>
</dbReference>
<dbReference type="EMBL" id="CP077713">
    <property type="protein sequence ID" value="QXJ36327.1"/>
    <property type="molecule type" value="Genomic_DNA"/>
</dbReference>
<dbReference type="EMBL" id="CP077715">
    <property type="protein sequence ID" value="QXJ33210.1"/>
    <property type="molecule type" value="Genomic_DNA"/>
</dbReference>
<reference evidence="3 6" key="1">
    <citation type="journal article" date="2021" name="Environ. Microbiol.">
        <title>New insights into the diversity and evolution of the archaeal mobilome from three complete genomes of Saccharolobus shibatae.</title>
        <authorList>
            <person name="Medvedeva S."/>
            <person name="Brandt D."/>
            <person name="Cvirkaite-Krupovic V."/>
            <person name="Liu Y."/>
            <person name="Severinov K."/>
            <person name="Ishino S."/>
            <person name="Ishino Y."/>
            <person name="Prangishvili D."/>
            <person name="Kalinowski J."/>
            <person name="Krupovic M."/>
        </authorList>
    </citation>
    <scope>NUCLEOTIDE SEQUENCE</scope>
    <source>
        <strain evidence="3">BEU9</strain>
        <strain evidence="4 6">S38A</strain>
    </source>
</reference>
<evidence type="ECO:0000313" key="3">
    <source>
        <dbReference type="EMBL" id="QXJ33210.1"/>
    </source>
</evidence>
<dbReference type="Proteomes" id="UP000693941">
    <property type="component" value="Chromosome"/>
</dbReference>
<proteinExistence type="inferred from homology"/>
<evidence type="ECO:0000313" key="6">
    <source>
        <dbReference type="Proteomes" id="UP000694036"/>
    </source>
</evidence>
<gene>
    <name evidence="3" type="ORF">J5U21_02879</name>
    <name evidence="4" type="ORF">J5U22_02892</name>
</gene>
<sequence length="136" mass="15046">MSEPSYFVSFWLRKILVPIDGSENSLRALDLAVDFGMRYGSKITIIHICSDCSNTNDIQSLIEKRVNNKIEYDLKIVKINIKESSVSNEILKVINEEPYDAVIMGARGTSLNSDINIGSTALAISINAPVSVILVR</sequence>
<dbReference type="GeneID" id="65561293"/>
<organism evidence="3 5">
    <name type="scientific">Saccharolobus shibatae</name>
    <dbReference type="NCBI Taxonomy" id="2286"/>
    <lineage>
        <taxon>Archaea</taxon>
        <taxon>Thermoproteota</taxon>
        <taxon>Thermoprotei</taxon>
        <taxon>Sulfolobales</taxon>
        <taxon>Sulfolobaceae</taxon>
        <taxon>Saccharolobus</taxon>
    </lineage>
</organism>
<dbReference type="InterPro" id="IPR006016">
    <property type="entry name" value="UspA"/>
</dbReference>
<dbReference type="PANTHER" id="PTHR46268">
    <property type="entry name" value="STRESS RESPONSE PROTEIN NHAX"/>
    <property type="match status" value="1"/>
</dbReference>
<dbReference type="AlphaFoldDB" id="A0A8F5GXL8"/>
<evidence type="ECO:0000313" key="4">
    <source>
        <dbReference type="EMBL" id="QXJ36327.1"/>
    </source>
</evidence>
<keyword evidence="6" id="KW-1185">Reference proteome</keyword>
<dbReference type="CDD" id="cd00293">
    <property type="entry name" value="USP-like"/>
    <property type="match status" value="1"/>
</dbReference>
<feature type="domain" description="UspA" evidence="2">
    <location>
        <begin position="13"/>
        <end position="136"/>
    </location>
</feature>